<dbReference type="InterPro" id="IPR018060">
    <property type="entry name" value="HTH_AraC"/>
</dbReference>
<evidence type="ECO:0000256" key="1">
    <source>
        <dbReference type="ARBA" id="ARBA00023015"/>
    </source>
</evidence>
<dbReference type="EMBL" id="QKTW01000025">
    <property type="protein sequence ID" value="PZF71296.1"/>
    <property type="molecule type" value="Genomic_DNA"/>
</dbReference>
<dbReference type="SUPFAM" id="SSF46689">
    <property type="entry name" value="Homeodomain-like"/>
    <property type="match status" value="1"/>
</dbReference>
<reference evidence="5 6" key="1">
    <citation type="submission" date="2018-06" db="EMBL/GenBank/DDBJ databases">
        <title>Mucibacter soli gen. nov., sp. nov., a new member of the family Chitinophagaceae producing mucin.</title>
        <authorList>
            <person name="Kim M.-K."/>
            <person name="Park S."/>
            <person name="Kim T.-S."/>
            <person name="Joung Y."/>
            <person name="Han J.-H."/>
            <person name="Kim S.B."/>
        </authorList>
    </citation>
    <scope>NUCLEOTIDE SEQUENCE [LARGE SCALE GENOMIC DNA]</scope>
    <source>
        <strain evidence="5 6">R1-15</strain>
    </source>
</reference>
<dbReference type="PANTHER" id="PTHR43280">
    <property type="entry name" value="ARAC-FAMILY TRANSCRIPTIONAL REGULATOR"/>
    <property type="match status" value="1"/>
</dbReference>
<keyword evidence="1" id="KW-0805">Transcription regulation</keyword>
<evidence type="ECO:0000256" key="3">
    <source>
        <dbReference type="ARBA" id="ARBA00023163"/>
    </source>
</evidence>
<dbReference type="PROSITE" id="PS01124">
    <property type="entry name" value="HTH_ARAC_FAMILY_2"/>
    <property type="match status" value="1"/>
</dbReference>
<keyword evidence="2" id="KW-0238">DNA-binding</keyword>
<dbReference type="GO" id="GO:0043565">
    <property type="term" value="F:sequence-specific DNA binding"/>
    <property type="evidence" value="ECO:0007669"/>
    <property type="project" value="InterPro"/>
</dbReference>
<keyword evidence="3" id="KW-0804">Transcription</keyword>
<feature type="domain" description="HTH araC/xylS-type" evidence="4">
    <location>
        <begin position="1"/>
        <end position="73"/>
    </location>
</feature>
<organism evidence="5 6">
    <name type="scientific">Taibaiella soli</name>
    <dbReference type="NCBI Taxonomy" id="1649169"/>
    <lineage>
        <taxon>Bacteria</taxon>
        <taxon>Pseudomonadati</taxon>
        <taxon>Bacteroidota</taxon>
        <taxon>Chitinophagia</taxon>
        <taxon>Chitinophagales</taxon>
        <taxon>Chitinophagaceae</taxon>
        <taxon>Taibaiella</taxon>
    </lineage>
</organism>
<dbReference type="GO" id="GO:0003700">
    <property type="term" value="F:DNA-binding transcription factor activity"/>
    <property type="evidence" value="ECO:0007669"/>
    <property type="project" value="InterPro"/>
</dbReference>
<dbReference type="InterPro" id="IPR009057">
    <property type="entry name" value="Homeodomain-like_sf"/>
</dbReference>
<dbReference type="SMART" id="SM00342">
    <property type="entry name" value="HTH_ARAC"/>
    <property type="match status" value="1"/>
</dbReference>
<evidence type="ECO:0000313" key="5">
    <source>
        <dbReference type="EMBL" id="PZF71296.1"/>
    </source>
</evidence>
<dbReference type="PANTHER" id="PTHR43280:SF32">
    <property type="entry name" value="TRANSCRIPTIONAL REGULATORY PROTEIN"/>
    <property type="match status" value="1"/>
</dbReference>
<dbReference type="Gene3D" id="1.10.10.60">
    <property type="entry name" value="Homeodomain-like"/>
    <property type="match status" value="1"/>
</dbReference>
<dbReference type="RefSeq" id="WP_111000441.1">
    <property type="nucleotide sequence ID" value="NZ_QKTW01000025.1"/>
</dbReference>
<evidence type="ECO:0000313" key="6">
    <source>
        <dbReference type="Proteomes" id="UP000248745"/>
    </source>
</evidence>
<comment type="caution">
    <text evidence="5">The sequence shown here is derived from an EMBL/GenBank/DDBJ whole genome shotgun (WGS) entry which is preliminary data.</text>
</comment>
<dbReference type="OrthoDB" id="773219at2"/>
<keyword evidence="6" id="KW-1185">Reference proteome</keyword>
<dbReference type="AlphaFoldDB" id="A0A2W2BCA2"/>
<dbReference type="InterPro" id="IPR020449">
    <property type="entry name" value="Tscrpt_reg_AraC-type_HTH"/>
</dbReference>
<evidence type="ECO:0000256" key="2">
    <source>
        <dbReference type="ARBA" id="ARBA00023125"/>
    </source>
</evidence>
<evidence type="ECO:0000259" key="4">
    <source>
        <dbReference type="PROSITE" id="PS01124"/>
    </source>
</evidence>
<gene>
    <name evidence="5" type="ORF">DN068_18535</name>
</gene>
<accession>A0A2W2BCA2</accession>
<protein>
    <recommendedName>
        <fullName evidence="4">HTH araC/xylS-type domain-containing protein</fullName>
    </recommendedName>
</protein>
<dbReference type="Pfam" id="PF12833">
    <property type="entry name" value="HTH_18"/>
    <property type="match status" value="1"/>
</dbReference>
<name>A0A2W2BCA2_9BACT</name>
<sequence length="74" mass="8609">MVRHFGDLIKKETGSTALDYIQSRLIDEAKSKMFDHAKSISDVATELGFKYQQHFTRLFKQKVGMTPNEFRNLN</sequence>
<dbReference type="PRINTS" id="PR00032">
    <property type="entry name" value="HTHARAC"/>
</dbReference>
<dbReference type="Proteomes" id="UP000248745">
    <property type="component" value="Unassembled WGS sequence"/>
</dbReference>
<proteinExistence type="predicted"/>